<dbReference type="EMBL" id="LAZR01000262">
    <property type="protein sequence ID" value="KKN78460.1"/>
    <property type="molecule type" value="Genomic_DNA"/>
</dbReference>
<accession>A0A0F9TB53</accession>
<reference evidence="1" key="1">
    <citation type="journal article" date="2015" name="Nature">
        <title>Complex archaea that bridge the gap between prokaryotes and eukaryotes.</title>
        <authorList>
            <person name="Spang A."/>
            <person name="Saw J.H."/>
            <person name="Jorgensen S.L."/>
            <person name="Zaremba-Niedzwiedzka K."/>
            <person name="Martijn J."/>
            <person name="Lind A.E."/>
            <person name="van Eijk R."/>
            <person name="Schleper C."/>
            <person name="Guy L."/>
            <person name="Ettema T.J."/>
        </authorList>
    </citation>
    <scope>NUCLEOTIDE SEQUENCE</scope>
</reference>
<sequence length="69" mass="8262">MTREEIREGIRGLLYALENNRDLLDKHNQSEEFSFKIVEYLHSQGVVIKVEEHNIYTGYWIVKPLIEKE</sequence>
<protein>
    <submittedName>
        <fullName evidence="1">Uncharacterized protein</fullName>
    </submittedName>
</protein>
<proteinExistence type="predicted"/>
<gene>
    <name evidence="1" type="ORF">LCGC14_0349920</name>
</gene>
<organism evidence="1">
    <name type="scientific">marine sediment metagenome</name>
    <dbReference type="NCBI Taxonomy" id="412755"/>
    <lineage>
        <taxon>unclassified sequences</taxon>
        <taxon>metagenomes</taxon>
        <taxon>ecological metagenomes</taxon>
    </lineage>
</organism>
<name>A0A0F9TB53_9ZZZZ</name>
<evidence type="ECO:0000313" key="1">
    <source>
        <dbReference type="EMBL" id="KKN78460.1"/>
    </source>
</evidence>
<dbReference type="AlphaFoldDB" id="A0A0F9TB53"/>
<comment type="caution">
    <text evidence="1">The sequence shown here is derived from an EMBL/GenBank/DDBJ whole genome shotgun (WGS) entry which is preliminary data.</text>
</comment>